<dbReference type="Gene3D" id="3.40.50.720">
    <property type="entry name" value="NAD(P)-binding Rossmann-like Domain"/>
    <property type="match status" value="1"/>
</dbReference>
<dbReference type="PANTHER" id="PTHR43647:SF4">
    <property type="entry name" value="KETOREDUCTASE (KR) DOMAIN-CONTAINING PROTEIN"/>
    <property type="match status" value="1"/>
</dbReference>
<dbReference type="GO" id="GO:0005789">
    <property type="term" value="C:endoplasmic reticulum membrane"/>
    <property type="evidence" value="ECO:0007669"/>
    <property type="project" value="TreeGrafter"/>
</dbReference>
<dbReference type="GeneID" id="41972611"/>
<evidence type="ECO:0000313" key="5">
    <source>
        <dbReference type="Proteomes" id="UP000319257"/>
    </source>
</evidence>
<dbReference type="AlphaFoldDB" id="A0A507BBK9"/>
<dbReference type="OrthoDB" id="191139at2759"/>
<organism evidence="4 5">
    <name type="scientific">Thyridium curvatum</name>
    <dbReference type="NCBI Taxonomy" id="1093900"/>
    <lineage>
        <taxon>Eukaryota</taxon>
        <taxon>Fungi</taxon>
        <taxon>Dikarya</taxon>
        <taxon>Ascomycota</taxon>
        <taxon>Pezizomycotina</taxon>
        <taxon>Sordariomycetes</taxon>
        <taxon>Sordariomycetidae</taxon>
        <taxon>Thyridiales</taxon>
        <taxon>Thyridiaceae</taxon>
        <taxon>Thyridium</taxon>
    </lineage>
</organism>
<dbReference type="RefSeq" id="XP_030996480.1">
    <property type="nucleotide sequence ID" value="XM_031139655.1"/>
</dbReference>
<dbReference type="GO" id="GO:0005741">
    <property type="term" value="C:mitochondrial outer membrane"/>
    <property type="evidence" value="ECO:0007669"/>
    <property type="project" value="TreeGrafter"/>
</dbReference>
<keyword evidence="3" id="KW-1133">Transmembrane helix</keyword>
<proteinExistence type="predicted"/>
<protein>
    <recommendedName>
        <fullName evidence="2">3beta-hydroxysteroid 3-dehydrogenase</fullName>
        <ecNumber evidence="2">1.1.1.270</ecNumber>
    </recommendedName>
</protein>
<accession>A0A507BBK9</accession>
<evidence type="ECO:0000313" key="4">
    <source>
        <dbReference type="EMBL" id="TPX14769.1"/>
    </source>
</evidence>
<comment type="caution">
    <text evidence="4">The sequence shown here is derived from an EMBL/GenBank/DDBJ whole genome shotgun (WGS) entry which is preliminary data.</text>
</comment>
<dbReference type="InterPro" id="IPR002347">
    <property type="entry name" value="SDR_fam"/>
</dbReference>
<dbReference type="InParanoid" id="A0A507BBK9"/>
<dbReference type="InterPro" id="IPR036291">
    <property type="entry name" value="NAD(P)-bd_dom_sf"/>
</dbReference>
<dbReference type="EC" id="1.1.1.270" evidence="2"/>
<dbReference type="EMBL" id="SKBQ01000026">
    <property type="protein sequence ID" value="TPX14769.1"/>
    <property type="molecule type" value="Genomic_DNA"/>
</dbReference>
<reference evidence="4 5" key="1">
    <citation type="submission" date="2019-06" db="EMBL/GenBank/DDBJ databases">
        <title>Draft genome sequence of the filamentous fungus Phialemoniopsis curvata isolated from diesel fuel.</title>
        <authorList>
            <person name="Varaljay V.A."/>
            <person name="Lyon W.J."/>
            <person name="Crouch A.L."/>
            <person name="Drake C.E."/>
            <person name="Hollomon J.M."/>
            <person name="Nadeau L.J."/>
            <person name="Nunn H.S."/>
            <person name="Stevenson B.S."/>
            <person name="Bojanowski C.L."/>
            <person name="Crookes-Goodson W.J."/>
        </authorList>
    </citation>
    <scope>NUCLEOTIDE SEQUENCE [LARGE SCALE GENOMIC DNA]</scope>
    <source>
        <strain evidence="4 5">D216</strain>
    </source>
</reference>
<dbReference type="GO" id="GO:0000253">
    <property type="term" value="F:3-beta-hydroxysteroid 3-dehydrogenase (NADP+) activity"/>
    <property type="evidence" value="ECO:0007669"/>
    <property type="project" value="UniProtKB-EC"/>
</dbReference>
<comment type="pathway">
    <text evidence="1">Steroid biosynthesis; zymosterol biosynthesis; zymosterol from lanosterol: step 5/6.</text>
</comment>
<evidence type="ECO:0000256" key="3">
    <source>
        <dbReference type="SAM" id="Phobius"/>
    </source>
</evidence>
<dbReference type="PANTHER" id="PTHR43647">
    <property type="entry name" value="DEHYDROGENASE"/>
    <property type="match status" value="1"/>
</dbReference>
<name>A0A507BBK9_9PEZI</name>
<keyword evidence="5" id="KW-1185">Reference proteome</keyword>
<keyword evidence="3" id="KW-0812">Transmembrane</keyword>
<dbReference type="InterPro" id="IPR051593">
    <property type="entry name" value="Ergosterol_Biosynth_ERG27"/>
</dbReference>
<gene>
    <name evidence="4" type="ORF">E0L32_005164</name>
</gene>
<dbReference type="Proteomes" id="UP000319257">
    <property type="component" value="Unassembled WGS sequence"/>
</dbReference>
<dbReference type="Pfam" id="PF00106">
    <property type="entry name" value="adh_short"/>
    <property type="match status" value="1"/>
</dbReference>
<feature type="transmembrane region" description="Helical" evidence="3">
    <location>
        <begin position="252"/>
        <end position="270"/>
    </location>
</feature>
<dbReference type="GO" id="GO:0005811">
    <property type="term" value="C:lipid droplet"/>
    <property type="evidence" value="ECO:0007669"/>
    <property type="project" value="TreeGrafter"/>
</dbReference>
<dbReference type="SUPFAM" id="SSF51735">
    <property type="entry name" value="NAD(P)-binding Rossmann-fold domains"/>
    <property type="match status" value="1"/>
</dbReference>
<evidence type="ECO:0000256" key="1">
    <source>
        <dbReference type="ARBA" id="ARBA00023589"/>
    </source>
</evidence>
<sequence length="346" mass="38102">MNGNEGTIIVTGASGGLGGAIAARIASDPQYSTYKALYTGRDEQRMSNLTAALANAQAPHRHEVLALDLTKLESVRDVARDVNARVATGKLPPIRTLILNAGFQDFGHQSFTDDGLDTVFATNYLGHWLLTLLLLQSMDREKGRVVVIGSQSHDPHDPRNARTGAFDDPKHKTIISDAASFEAIAKGTFSSAAEDPTWRGGFRRYGASKFLAIMMQHELQARLDRDDRLKNICVVGVDPGTLITGHTRLAPWFIRVVLFSIIYPVILYLIPNGPIRSVSRAAEDVLSAGVGAVDEHEPPRDRYFFGREPMPTCEESRDPEKRKLVWRETVKLAGLETGDTILADWQ</sequence>
<dbReference type="STRING" id="1093900.A0A507BBK9"/>
<evidence type="ECO:0000256" key="2">
    <source>
        <dbReference type="ARBA" id="ARBA00023621"/>
    </source>
</evidence>
<dbReference type="PRINTS" id="PR00081">
    <property type="entry name" value="GDHRDH"/>
</dbReference>
<keyword evidence="3" id="KW-0472">Membrane</keyword>